<dbReference type="InterPro" id="IPR011330">
    <property type="entry name" value="Glyco_hydro/deAcase_b/a-brl"/>
</dbReference>
<keyword evidence="1" id="KW-0732">Signal</keyword>
<dbReference type="AlphaFoldDB" id="A0A7X2J1A7"/>
<dbReference type="InterPro" id="IPR002509">
    <property type="entry name" value="NODB_dom"/>
</dbReference>
<dbReference type="Pfam" id="PF01522">
    <property type="entry name" value="Polysacc_deac_1"/>
    <property type="match status" value="1"/>
</dbReference>
<dbReference type="Proteomes" id="UP000448867">
    <property type="component" value="Unassembled WGS sequence"/>
</dbReference>
<keyword evidence="4" id="KW-1185">Reference proteome</keyword>
<dbReference type="RefSeq" id="WP_154309101.1">
    <property type="nucleotide sequence ID" value="NZ_WKKI01000040.1"/>
</dbReference>
<dbReference type="InterPro" id="IPR050248">
    <property type="entry name" value="Polysacc_deacetylase_ArnD"/>
</dbReference>
<comment type="caution">
    <text evidence="3">The sequence shown here is derived from an EMBL/GenBank/DDBJ whole genome shotgun (WGS) entry which is preliminary data.</text>
</comment>
<feature type="domain" description="NodB homology" evidence="2">
    <location>
        <begin position="83"/>
        <end position="271"/>
    </location>
</feature>
<feature type="chain" id="PRO_5038875776" evidence="1">
    <location>
        <begin position="22"/>
        <end position="289"/>
    </location>
</feature>
<dbReference type="SUPFAM" id="SSF88713">
    <property type="entry name" value="Glycoside hydrolase/deacetylase"/>
    <property type="match status" value="1"/>
</dbReference>
<evidence type="ECO:0000256" key="1">
    <source>
        <dbReference type="SAM" id="SignalP"/>
    </source>
</evidence>
<evidence type="ECO:0000313" key="3">
    <source>
        <dbReference type="EMBL" id="MRX73637.1"/>
    </source>
</evidence>
<evidence type="ECO:0000313" key="4">
    <source>
        <dbReference type="Proteomes" id="UP000448867"/>
    </source>
</evidence>
<dbReference type="GO" id="GO:0005975">
    <property type="term" value="P:carbohydrate metabolic process"/>
    <property type="evidence" value="ECO:0007669"/>
    <property type="project" value="InterPro"/>
</dbReference>
<dbReference type="OrthoDB" id="258610at2"/>
<evidence type="ECO:0000259" key="2">
    <source>
        <dbReference type="PROSITE" id="PS51677"/>
    </source>
</evidence>
<dbReference type="CDD" id="cd10944">
    <property type="entry name" value="CE4_SmPgdA_like"/>
    <property type="match status" value="1"/>
</dbReference>
<dbReference type="GO" id="GO:0016810">
    <property type="term" value="F:hydrolase activity, acting on carbon-nitrogen (but not peptide) bonds"/>
    <property type="evidence" value="ECO:0007669"/>
    <property type="project" value="InterPro"/>
</dbReference>
<sequence>MKLVRMLFFIFLLAVSFSISATSVIATESPAFLHSHLNFQSVISDNTFLALNIDNTSEPGMSESSFLSKAGSQQQKPAAENQKIAYLTFDDGPGKYTSTILDILKNKNAKATFFVVEPHITANKNSIVRVKNEGHYIALHSVTHDARKLYKGSSMNVAKEMETTRKTLNSILKVNSYLVRVPYGSKPYMTEPFRDWLVKYKFKMWDWTIDSNDWRYKTSQYTTIINNVKTSVPKVEKQKKPIIILMHERPQTVKALPQIIDYLKARGYVLVPYNPNQHVISNFWNDSRL</sequence>
<gene>
    <name evidence="3" type="ORF">GJU40_15955</name>
</gene>
<feature type="signal peptide" evidence="1">
    <location>
        <begin position="1"/>
        <end position="21"/>
    </location>
</feature>
<organism evidence="3 4">
    <name type="scientific">Metabacillus lacus</name>
    <dbReference type="NCBI Taxonomy" id="1983721"/>
    <lineage>
        <taxon>Bacteria</taxon>
        <taxon>Bacillati</taxon>
        <taxon>Bacillota</taxon>
        <taxon>Bacilli</taxon>
        <taxon>Bacillales</taxon>
        <taxon>Bacillaceae</taxon>
        <taxon>Metabacillus</taxon>
    </lineage>
</organism>
<dbReference type="Gene3D" id="3.20.20.370">
    <property type="entry name" value="Glycoside hydrolase/deacetylase"/>
    <property type="match status" value="1"/>
</dbReference>
<dbReference type="PANTHER" id="PTHR10587">
    <property type="entry name" value="GLYCOSYL TRANSFERASE-RELATED"/>
    <property type="match status" value="1"/>
</dbReference>
<dbReference type="EMBL" id="WKKI01000040">
    <property type="protein sequence ID" value="MRX73637.1"/>
    <property type="molecule type" value="Genomic_DNA"/>
</dbReference>
<name>A0A7X2J1A7_9BACI</name>
<dbReference type="PROSITE" id="PS51677">
    <property type="entry name" value="NODB"/>
    <property type="match status" value="1"/>
</dbReference>
<accession>A0A7X2J1A7</accession>
<protein>
    <submittedName>
        <fullName evidence="3">Polysaccharide deacetylase family protein</fullName>
    </submittedName>
</protein>
<proteinExistence type="predicted"/>
<reference evidence="3 4" key="1">
    <citation type="submission" date="2019-11" db="EMBL/GenBank/DDBJ databases">
        <title>Bacillus lacus genome.</title>
        <authorList>
            <person name="Allen C.J."/>
            <person name="Newman J.D."/>
        </authorList>
    </citation>
    <scope>NUCLEOTIDE SEQUENCE [LARGE SCALE GENOMIC DNA]</scope>
    <source>
        <strain evidence="3 4">KCTC 33946</strain>
    </source>
</reference>
<dbReference type="PANTHER" id="PTHR10587:SF125">
    <property type="entry name" value="POLYSACCHARIDE DEACETYLASE YHEN-RELATED"/>
    <property type="match status" value="1"/>
</dbReference>